<protein>
    <submittedName>
        <fullName evidence="2">Uncharacterized protein</fullName>
    </submittedName>
</protein>
<feature type="compositionally biased region" description="Polar residues" evidence="1">
    <location>
        <begin position="35"/>
        <end position="47"/>
    </location>
</feature>
<evidence type="ECO:0000256" key="1">
    <source>
        <dbReference type="SAM" id="MobiDB-lite"/>
    </source>
</evidence>
<keyword evidence="3" id="KW-1185">Reference proteome</keyword>
<dbReference type="EMBL" id="JBBCAQ010000010">
    <property type="protein sequence ID" value="KAK7601411.1"/>
    <property type="molecule type" value="Genomic_DNA"/>
</dbReference>
<proteinExistence type="predicted"/>
<name>A0AAN9TR86_9HEMI</name>
<organism evidence="2 3">
    <name type="scientific">Parthenolecanium corni</name>
    <dbReference type="NCBI Taxonomy" id="536013"/>
    <lineage>
        <taxon>Eukaryota</taxon>
        <taxon>Metazoa</taxon>
        <taxon>Ecdysozoa</taxon>
        <taxon>Arthropoda</taxon>
        <taxon>Hexapoda</taxon>
        <taxon>Insecta</taxon>
        <taxon>Pterygota</taxon>
        <taxon>Neoptera</taxon>
        <taxon>Paraneoptera</taxon>
        <taxon>Hemiptera</taxon>
        <taxon>Sternorrhyncha</taxon>
        <taxon>Coccoidea</taxon>
        <taxon>Coccidae</taxon>
        <taxon>Parthenolecanium</taxon>
    </lineage>
</organism>
<feature type="region of interest" description="Disordered" evidence="1">
    <location>
        <begin position="386"/>
        <end position="409"/>
    </location>
</feature>
<accession>A0AAN9TR86</accession>
<evidence type="ECO:0000313" key="2">
    <source>
        <dbReference type="EMBL" id="KAK7601411.1"/>
    </source>
</evidence>
<dbReference type="Proteomes" id="UP001367676">
    <property type="component" value="Unassembled WGS sequence"/>
</dbReference>
<feature type="region of interest" description="Disordered" evidence="1">
    <location>
        <begin position="19"/>
        <end position="73"/>
    </location>
</feature>
<sequence length="572" mass="62140">MRIINGDIVNASCFTTMDGKNVNGGPVPVPDLKFSPTNDDATNSNGILSPPVTPSAGTPSENEDTPTPSNSGRFKFYKDGKFILELWHQKNGERMFWIPVLKNSTCWPPVGHCTPRQESSTSLSVSDDNLSVQSSPWQRDHCWKQAVPRKNINRELEFLMRIGRPRKMRFSLVTIRRRRRRPYDPIIKQEVVASKFQTATFGNTVSSDVDGKPPLAMKMEVEPILEQERLDPSIIRTRRKLKEIVKKLLDRRLNECTPAISSCRTDPGIVSPRKRILKEMEKVSLEEMGNANKKYKAQTVFSNCGITVAPCTTVTVVTSASSSAAASVCGMPTAVTTTTALAATTTTSGSAVKSTNSHSISSILSRDEEQLSFLRNLLKSPTDIGPSGSSAICSSGAGESSSTSSSPVGGIDLCDPHDVHASRYTRCSTPVAFSMASPLALVSSSSASPGLYPTASKCLPQQLPPPLHPSPPFPMYITPTLLYHGSPQPFLASPPISNHPPYYSAFPAAGFRDTTSMWPVPSVSSLGRQSVYPSTNLLSSYPSLNLSPWIPVVPSPLQNYPIIDNGTGKWLD</sequence>
<gene>
    <name evidence="2" type="ORF">V9T40_008852</name>
</gene>
<comment type="caution">
    <text evidence="2">The sequence shown here is derived from an EMBL/GenBank/DDBJ whole genome shotgun (WGS) entry which is preliminary data.</text>
</comment>
<feature type="compositionally biased region" description="Polar residues" evidence="1">
    <location>
        <begin position="55"/>
        <end position="72"/>
    </location>
</feature>
<reference evidence="2 3" key="1">
    <citation type="submission" date="2024-03" db="EMBL/GenBank/DDBJ databases">
        <title>Adaptation during the transition from Ophiocordyceps entomopathogen to insect associate is accompanied by gene loss and intensified selection.</title>
        <authorList>
            <person name="Ward C.M."/>
            <person name="Onetto C.A."/>
            <person name="Borneman A.R."/>
        </authorList>
    </citation>
    <scope>NUCLEOTIDE SEQUENCE [LARGE SCALE GENOMIC DNA]</scope>
    <source>
        <strain evidence="2">AWRI1</strain>
        <tissue evidence="2">Single Adult Female</tissue>
    </source>
</reference>
<dbReference type="AlphaFoldDB" id="A0AAN9TR86"/>
<evidence type="ECO:0000313" key="3">
    <source>
        <dbReference type="Proteomes" id="UP001367676"/>
    </source>
</evidence>